<dbReference type="EMBL" id="FRCY01000020">
    <property type="protein sequence ID" value="SHN32638.1"/>
    <property type="molecule type" value="Genomic_DNA"/>
</dbReference>
<feature type="domain" description="Sulfatase N-terminal" evidence="8">
    <location>
        <begin position="240"/>
        <end position="405"/>
    </location>
</feature>
<dbReference type="Proteomes" id="UP000184513">
    <property type="component" value="Unassembled WGS sequence"/>
</dbReference>
<dbReference type="GO" id="GO:0005737">
    <property type="term" value="C:cytoplasm"/>
    <property type="evidence" value="ECO:0007669"/>
    <property type="project" value="TreeGrafter"/>
</dbReference>
<feature type="signal peptide" evidence="7">
    <location>
        <begin position="1"/>
        <end position="29"/>
    </location>
</feature>
<evidence type="ECO:0000256" key="2">
    <source>
        <dbReference type="ARBA" id="ARBA00008779"/>
    </source>
</evidence>
<dbReference type="OrthoDB" id="9763552at2"/>
<organism evidence="9 10">
    <name type="scientific">Cyclobacterium lianum</name>
    <dbReference type="NCBI Taxonomy" id="388280"/>
    <lineage>
        <taxon>Bacteria</taxon>
        <taxon>Pseudomonadati</taxon>
        <taxon>Bacteroidota</taxon>
        <taxon>Cytophagia</taxon>
        <taxon>Cytophagales</taxon>
        <taxon>Cyclobacteriaceae</taxon>
        <taxon>Cyclobacterium</taxon>
    </lineage>
</organism>
<sequence length="512" mass="57188">MVFQVVERCGVGRNYRVFALFMMVAISLAAPNLQAQKPNILLIVSDDLNTNIGPFMGTTNHTPHLDRLAAEGMRFDRTYSQFPLCGPSRASFMSGLYPQTNGVLGNNDQPGSYRKETPALADHTSMAGFFRERGYYTARISKIFHMGVPGGIERGEPGGDDPDSWDYAYNVLGPETLSQGDLELLSPKNHHYGSNFAQMILPDSLESTQTDYLAASQAIAVLENRAGKIPEKGTNKQRVKQDAPFFLAVGFVRPHVPLIAPESSFLSYPIHEVELPAFKIGDNVPQPALRRQNEKIWGMDEDQQRKTIRAYMASVRFMDQQVGRLLEALDRLQLREETIVIFMSDHGYNLGEHDCWSKSSLWEGSVAAPLIISVPGQPYKKQYGATRSTITELIDLYPTLVELGGFEDEKPSILQGESLVGILNGKKKIKDKNYAYSITGGGGATIRTDRWRYTRWGENASGANEELYDHQTDPEEHYNLLGEPSKKRTLDKLRSQFESARNKARNGILSGQ</sequence>
<feature type="domain" description="Sulfatase N-terminal" evidence="8">
    <location>
        <begin position="38"/>
        <end position="142"/>
    </location>
</feature>
<keyword evidence="5" id="KW-0378">Hydrolase</keyword>
<dbReference type="GO" id="GO:0004423">
    <property type="term" value="F:iduronate-2-sulfatase activity"/>
    <property type="evidence" value="ECO:0007669"/>
    <property type="project" value="InterPro"/>
</dbReference>
<name>A0A1M7QN24_9BACT</name>
<feature type="chain" id="PRO_5013382877" evidence="7">
    <location>
        <begin position="30"/>
        <end position="512"/>
    </location>
</feature>
<evidence type="ECO:0000256" key="7">
    <source>
        <dbReference type="SAM" id="SignalP"/>
    </source>
</evidence>
<comment type="cofactor">
    <cofactor evidence="1">
        <name>Ca(2+)</name>
        <dbReference type="ChEBI" id="CHEBI:29108"/>
    </cofactor>
</comment>
<comment type="similarity">
    <text evidence="2">Belongs to the sulfatase family.</text>
</comment>
<dbReference type="InterPro" id="IPR000917">
    <property type="entry name" value="Sulfatase_N"/>
</dbReference>
<dbReference type="GO" id="GO:0046872">
    <property type="term" value="F:metal ion binding"/>
    <property type="evidence" value="ECO:0007669"/>
    <property type="project" value="UniProtKB-KW"/>
</dbReference>
<dbReference type="Gene3D" id="3.40.720.10">
    <property type="entry name" value="Alkaline Phosphatase, subunit A"/>
    <property type="match status" value="1"/>
</dbReference>
<keyword evidence="10" id="KW-1185">Reference proteome</keyword>
<evidence type="ECO:0000313" key="10">
    <source>
        <dbReference type="Proteomes" id="UP000184513"/>
    </source>
</evidence>
<proteinExistence type="inferred from homology"/>
<evidence type="ECO:0000256" key="1">
    <source>
        <dbReference type="ARBA" id="ARBA00001913"/>
    </source>
</evidence>
<accession>A0A1M7QN24</accession>
<reference evidence="9 10" key="1">
    <citation type="submission" date="2016-11" db="EMBL/GenBank/DDBJ databases">
        <authorList>
            <person name="Jaros S."/>
            <person name="Januszkiewicz K."/>
            <person name="Wedrychowicz H."/>
        </authorList>
    </citation>
    <scope>NUCLEOTIDE SEQUENCE [LARGE SCALE GENOMIC DNA]</scope>
    <source>
        <strain evidence="9 10">CGMCC 1.6102</strain>
    </source>
</reference>
<dbReference type="CDD" id="cd16030">
    <property type="entry name" value="iduronate-2-sulfatase"/>
    <property type="match status" value="1"/>
</dbReference>
<dbReference type="RefSeq" id="WP_084097562.1">
    <property type="nucleotide sequence ID" value="NZ_FRCY01000020.1"/>
</dbReference>
<keyword evidence="6" id="KW-0106">Calcium</keyword>
<dbReference type="PANTHER" id="PTHR45953">
    <property type="entry name" value="IDURONATE 2-SULFATASE"/>
    <property type="match status" value="1"/>
</dbReference>
<gene>
    <name evidence="9" type="ORF">SAMN04488057_12078</name>
</gene>
<evidence type="ECO:0000256" key="5">
    <source>
        <dbReference type="ARBA" id="ARBA00022801"/>
    </source>
</evidence>
<evidence type="ECO:0000256" key="4">
    <source>
        <dbReference type="ARBA" id="ARBA00022729"/>
    </source>
</evidence>
<dbReference type="PANTHER" id="PTHR45953:SF1">
    <property type="entry name" value="IDURONATE 2-SULFATASE"/>
    <property type="match status" value="1"/>
</dbReference>
<evidence type="ECO:0000259" key="8">
    <source>
        <dbReference type="Pfam" id="PF00884"/>
    </source>
</evidence>
<dbReference type="Pfam" id="PF00884">
    <property type="entry name" value="Sulfatase"/>
    <property type="match status" value="2"/>
</dbReference>
<protein>
    <submittedName>
        <fullName evidence="9">Arylsulfatase A</fullName>
    </submittedName>
</protein>
<evidence type="ECO:0000256" key="3">
    <source>
        <dbReference type="ARBA" id="ARBA00022723"/>
    </source>
</evidence>
<keyword evidence="3" id="KW-0479">Metal-binding</keyword>
<dbReference type="SUPFAM" id="SSF53649">
    <property type="entry name" value="Alkaline phosphatase-like"/>
    <property type="match status" value="1"/>
</dbReference>
<dbReference type="STRING" id="388280.SAMN04488057_12078"/>
<dbReference type="InterPro" id="IPR017850">
    <property type="entry name" value="Alkaline_phosphatase_core_sf"/>
</dbReference>
<dbReference type="AlphaFoldDB" id="A0A1M7QN24"/>
<keyword evidence="4 7" id="KW-0732">Signal</keyword>
<evidence type="ECO:0000313" key="9">
    <source>
        <dbReference type="EMBL" id="SHN32638.1"/>
    </source>
</evidence>
<evidence type="ECO:0000256" key="6">
    <source>
        <dbReference type="ARBA" id="ARBA00022837"/>
    </source>
</evidence>
<dbReference type="InterPro" id="IPR035874">
    <property type="entry name" value="IDS"/>
</dbReference>